<keyword evidence="8" id="KW-1185">Reference proteome</keyword>
<dbReference type="InterPro" id="IPR050346">
    <property type="entry name" value="FMO-like"/>
</dbReference>
<dbReference type="GO" id="GO:0050660">
    <property type="term" value="F:flavin adenine dinucleotide binding"/>
    <property type="evidence" value="ECO:0007669"/>
    <property type="project" value="InterPro"/>
</dbReference>
<keyword evidence="2" id="KW-0285">Flavoprotein</keyword>
<dbReference type="AlphaFoldDB" id="A0A2K8KWZ6"/>
<evidence type="ECO:0000256" key="2">
    <source>
        <dbReference type="ARBA" id="ARBA00022630"/>
    </source>
</evidence>
<accession>A0A2K8KWZ6</accession>
<keyword evidence="3" id="KW-0274">FAD</keyword>
<evidence type="ECO:0000313" key="7">
    <source>
        <dbReference type="EMBL" id="ATX77176.1"/>
    </source>
</evidence>
<keyword evidence="6" id="KW-0472">Membrane</keyword>
<dbReference type="InterPro" id="IPR020946">
    <property type="entry name" value="Flavin_mOase-like"/>
</dbReference>
<reference evidence="7 8" key="1">
    <citation type="journal article" date="2017" name="Environ. Microbiol.">
        <title>Genomic and physiological analyses of 'Reinekea forsetii' reveal a versatile opportunistic lifestyle during spring algae blooms.</title>
        <authorList>
            <person name="Avci B."/>
            <person name="Hahnke R.L."/>
            <person name="Chafee M."/>
            <person name="Fischer T."/>
            <person name="Gruber-Vodicka H."/>
            <person name="Tegetmeyer H.E."/>
            <person name="Harder J."/>
            <person name="Fuchs B.M."/>
            <person name="Amann R.I."/>
            <person name="Teeling H."/>
        </authorList>
    </citation>
    <scope>NUCLEOTIDE SEQUENCE [LARGE SCALE GENOMIC DNA]</scope>
    <source>
        <strain evidence="7 8">Hel1_31_D35</strain>
    </source>
</reference>
<dbReference type="SUPFAM" id="SSF51905">
    <property type="entry name" value="FAD/NAD(P)-binding domain"/>
    <property type="match status" value="2"/>
</dbReference>
<dbReference type="PIRSF" id="PIRSF000332">
    <property type="entry name" value="FMO"/>
    <property type="match status" value="1"/>
</dbReference>
<evidence type="ECO:0000256" key="4">
    <source>
        <dbReference type="ARBA" id="ARBA00022857"/>
    </source>
</evidence>
<keyword evidence="7" id="KW-0503">Monooxygenase</keyword>
<dbReference type="GO" id="GO:0050661">
    <property type="term" value="F:NADP binding"/>
    <property type="evidence" value="ECO:0007669"/>
    <property type="project" value="InterPro"/>
</dbReference>
<comment type="similarity">
    <text evidence="1">Belongs to the FMO family.</text>
</comment>
<sequence>MNSTTQKRVCIIGGGASGITAIKQLLDEGHVPVCFERSADMGGVFNYKKDQDSAVESGLVNGVYKNTVLTISNYLMCFSDLPPSGRRRHWHHTEYRQYLSDYIDKFNLAPHINLQHTVTKVVPVNQGTNGYQVTVQDPNGAEQVQQFDALAVCSGTHQIANIPNIKGLESFAGKISHGSQYNTSDMAKGKRVLCVGLGESSADITREISETADECHLALRSYPFLIPRNLNHSSSDAWTSRLHHDYHTPKHESAISYLMLLVYYLLLRPFLFKRDRAKMDSFDQDTSQNMLDLNTPGTSENVKLIKAWNYLSKGRRFATKNVTFVPNVINGKIQVNASGIDRFTAHQVIFNDGTRKDIDLVMFATGYKENFNFIEGFQLKDNNVRNLFMNSIPTDLHNCAFIGWARPVTGGIPACSEMAARYFALLVSGKRKIPADAQQRIAADQKFYHEFYSKNSPTLNTVVGWKRHLENLAELIGCQVHTARYILQPGLFVRLFAGSLVPSQYRLEGPHAMPDSAARSIREIPITLPSSHILYGIKMNLSNKFKFLRQRALARKTNLDYSEFFSEWFRFDIPLTLKDIHRFSFRADDFNKKFNKL</sequence>
<evidence type="ECO:0000256" key="1">
    <source>
        <dbReference type="ARBA" id="ARBA00009183"/>
    </source>
</evidence>
<evidence type="ECO:0000256" key="3">
    <source>
        <dbReference type="ARBA" id="ARBA00022827"/>
    </source>
</evidence>
<dbReference type="KEGG" id="rfo:REIFOR_02041"/>
<dbReference type="OrthoDB" id="9790219at2"/>
<feature type="transmembrane region" description="Helical" evidence="6">
    <location>
        <begin position="254"/>
        <end position="271"/>
    </location>
</feature>
<proteinExistence type="inferred from homology"/>
<name>A0A2K8KWZ6_9GAMM</name>
<keyword evidence="5" id="KW-0560">Oxidoreductase</keyword>
<dbReference type="RefSeq" id="WP_100257454.1">
    <property type="nucleotide sequence ID" value="NZ_CP011797.1"/>
</dbReference>
<dbReference type="InterPro" id="IPR036188">
    <property type="entry name" value="FAD/NAD-bd_sf"/>
</dbReference>
<dbReference type="Gene3D" id="3.50.50.60">
    <property type="entry name" value="FAD/NAD(P)-binding domain"/>
    <property type="match status" value="2"/>
</dbReference>
<dbReference type="PRINTS" id="PR00370">
    <property type="entry name" value="FMOXYGENASE"/>
</dbReference>
<keyword evidence="6" id="KW-1133">Transmembrane helix</keyword>
<keyword evidence="6" id="KW-0812">Transmembrane</keyword>
<gene>
    <name evidence="7" type="ORF">REIFOR_02041</name>
</gene>
<evidence type="ECO:0000256" key="5">
    <source>
        <dbReference type="ARBA" id="ARBA00023002"/>
    </source>
</evidence>
<dbReference type="InterPro" id="IPR000960">
    <property type="entry name" value="Flavin_mOase"/>
</dbReference>
<evidence type="ECO:0000313" key="8">
    <source>
        <dbReference type="Proteomes" id="UP000229757"/>
    </source>
</evidence>
<evidence type="ECO:0000256" key="6">
    <source>
        <dbReference type="SAM" id="Phobius"/>
    </source>
</evidence>
<dbReference type="Pfam" id="PF00743">
    <property type="entry name" value="FMO-like"/>
    <property type="match status" value="2"/>
</dbReference>
<organism evidence="7 8">
    <name type="scientific">Reinekea forsetii</name>
    <dbReference type="NCBI Taxonomy" id="1336806"/>
    <lineage>
        <taxon>Bacteria</taxon>
        <taxon>Pseudomonadati</taxon>
        <taxon>Pseudomonadota</taxon>
        <taxon>Gammaproteobacteria</taxon>
        <taxon>Oceanospirillales</taxon>
        <taxon>Saccharospirillaceae</taxon>
        <taxon>Reinekea</taxon>
    </lineage>
</organism>
<dbReference type="PANTHER" id="PTHR23023">
    <property type="entry name" value="DIMETHYLANILINE MONOOXYGENASE"/>
    <property type="match status" value="1"/>
</dbReference>
<dbReference type="GO" id="GO:0004499">
    <property type="term" value="F:N,N-dimethylaniline monooxygenase activity"/>
    <property type="evidence" value="ECO:0007669"/>
    <property type="project" value="InterPro"/>
</dbReference>
<keyword evidence="4" id="KW-0521">NADP</keyword>
<dbReference type="EMBL" id="CP011797">
    <property type="protein sequence ID" value="ATX77176.1"/>
    <property type="molecule type" value="Genomic_DNA"/>
</dbReference>
<protein>
    <submittedName>
        <fullName evidence="7">Monooxygenase, flavin-binding protein family</fullName>
    </submittedName>
</protein>
<dbReference type="Proteomes" id="UP000229757">
    <property type="component" value="Chromosome"/>
</dbReference>